<evidence type="ECO:0000313" key="2">
    <source>
        <dbReference type="EMBL" id="APC42363.1"/>
    </source>
</evidence>
<accession>A0A1J0GLZ7</accession>
<dbReference type="PROSITE" id="PS51331">
    <property type="entry name" value="THYX"/>
    <property type="match status" value="1"/>
</dbReference>
<comment type="cofactor">
    <cofactor evidence="1">
        <name>FAD</name>
        <dbReference type="ChEBI" id="CHEBI:57692"/>
    </cofactor>
    <text evidence="1">Binds 4 FAD per tetramer. Each FAD binding site is formed by three monomers.</text>
</comment>
<dbReference type="GO" id="GO:0006231">
    <property type="term" value="P:dTMP biosynthetic process"/>
    <property type="evidence" value="ECO:0007669"/>
    <property type="project" value="UniProtKB-UniRule"/>
</dbReference>
<dbReference type="PANTHER" id="PTHR34934:SF1">
    <property type="entry name" value="FLAVIN-DEPENDENT THYMIDYLATE SYNTHASE"/>
    <property type="match status" value="1"/>
</dbReference>
<keyword evidence="1" id="KW-0521">NADP</keyword>
<keyword evidence="1" id="KW-0285">Flavoprotein</keyword>
<sequence length="268" mass="31354">MMLKVKLIEHTPNPEKIVAAAAKLCYSQVGIDEILENLDEQKTNKFIKTLMTYGHHSPIEHVSFTFAVEGISRSLTHQLVRHRVASYSQQSQRYVQLKQFEYIIPPNIEKDEQAKRIFIQSMKRVQEEYNKLVEILSKNELTKFIEEYLRAEKLTNLEEIEKKQYLVLKNKAEKKAIEDARYVFPNACETKIIATMNARELMHFFNQRCCTRAQWEIRQMAKTMLMQAREVAPSLFRYAGPSCVSGQCPEGKMCCGKTLEVRKEYEMK</sequence>
<dbReference type="CDD" id="cd20175">
    <property type="entry name" value="ThyX"/>
    <property type="match status" value="1"/>
</dbReference>
<dbReference type="GO" id="GO:0050660">
    <property type="term" value="F:flavin adenine dinucleotide binding"/>
    <property type="evidence" value="ECO:0007669"/>
    <property type="project" value="UniProtKB-UniRule"/>
</dbReference>
<name>A0A1J0GLZ7_9CLOT</name>
<dbReference type="InterPro" id="IPR003669">
    <property type="entry name" value="Thymidylate_synthase_ThyX"/>
</dbReference>
<dbReference type="GO" id="GO:0050797">
    <property type="term" value="F:thymidylate synthase (FAD) activity"/>
    <property type="evidence" value="ECO:0007669"/>
    <property type="project" value="UniProtKB-UniRule"/>
</dbReference>
<dbReference type="UniPathway" id="UPA00575"/>
<organism evidence="2 3">
    <name type="scientific">Clostridium estertheticum subsp. estertheticum</name>
    <dbReference type="NCBI Taxonomy" id="1552"/>
    <lineage>
        <taxon>Bacteria</taxon>
        <taxon>Bacillati</taxon>
        <taxon>Bacillota</taxon>
        <taxon>Clostridia</taxon>
        <taxon>Eubacteriales</taxon>
        <taxon>Clostridiaceae</taxon>
        <taxon>Clostridium</taxon>
    </lineage>
</organism>
<protein>
    <recommendedName>
        <fullName evidence="1">Flavin-dependent thymidylate synthase</fullName>
        <shortName evidence="1">FDTS</shortName>
        <ecNumber evidence="1">2.1.1.148</ecNumber>
    </recommendedName>
    <alternativeName>
        <fullName evidence="1">FAD-dependent thymidylate synthase</fullName>
    </alternativeName>
    <alternativeName>
        <fullName evidence="1">Thymidylate synthase ThyX</fullName>
        <shortName evidence="1">TS</shortName>
        <shortName evidence="1">TSase</shortName>
    </alternativeName>
</protein>
<dbReference type="NCBIfam" id="TIGR02170">
    <property type="entry name" value="thyX"/>
    <property type="match status" value="1"/>
</dbReference>
<gene>
    <name evidence="1" type="primary">thyX</name>
    <name evidence="2" type="ORF">A7L45_21020</name>
</gene>
<evidence type="ECO:0000313" key="3">
    <source>
        <dbReference type="Proteomes" id="UP000182569"/>
    </source>
</evidence>
<dbReference type="GO" id="GO:0004799">
    <property type="term" value="F:thymidylate synthase activity"/>
    <property type="evidence" value="ECO:0007669"/>
    <property type="project" value="TreeGrafter"/>
</dbReference>
<feature type="binding site" evidence="1">
    <location>
        <position position="208"/>
    </location>
    <ligand>
        <name>dUMP</name>
        <dbReference type="ChEBI" id="CHEBI:246422"/>
        <note>ligand shared between dimeric partners</note>
    </ligand>
</feature>
<feature type="binding site" description="in other chain" evidence="1">
    <location>
        <begin position="89"/>
        <end position="93"/>
    </location>
    <ligand>
        <name>dUMP</name>
        <dbReference type="ChEBI" id="CHEBI:246422"/>
        <note>ligand shared between dimeric partners</note>
    </ligand>
</feature>
<dbReference type="Proteomes" id="UP000182569">
    <property type="component" value="Chromosome"/>
</dbReference>
<dbReference type="KEGG" id="ceu:A7L45_21020"/>
<comment type="function">
    <text evidence="1">Catalyzes the reductive methylation of 2'-deoxyuridine-5'-monophosphate (dUMP) to 2'-deoxythymidine-5'-monophosphate (dTMP) while utilizing 5,10-methylenetetrahydrofolate (mTHF) as the methyl donor, and NADPH and FADH(2) as the reductant.</text>
</comment>
<comment type="subunit">
    <text evidence="1">Homotetramer.</text>
</comment>
<dbReference type="PANTHER" id="PTHR34934">
    <property type="entry name" value="FLAVIN-DEPENDENT THYMIDYLATE SYNTHASE"/>
    <property type="match status" value="1"/>
</dbReference>
<feature type="binding site" evidence="1">
    <location>
        <position position="57"/>
    </location>
    <ligand>
        <name>FAD</name>
        <dbReference type="ChEBI" id="CHEBI:57692"/>
        <note>ligand shared between neighboring subunits</note>
    </ligand>
</feature>
<dbReference type="SUPFAM" id="SSF69796">
    <property type="entry name" value="Thymidylate synthase-complementing protein Thy1"/>
    <property type="match status" value="1"/>
</dbReference>
<dbReference type="EMBL" id="CP015756">
    <property type="protein sequence ID" value="APC42363.1"/>
    <property type="molecule type" value="Genomic_DNA"/>
</dbReference>
<comment type="catalytic activity">
    <reaction evidence="1">
        <text>dUMP + (6R)-5,10-methylene-5,6,7,8-tetrahydrofolate + NADPH + H(+) = dTMP + (6S)-5,6,7,8-tetrahydrofolate + NADP(+)</text>
        <dbReference type="Rhea" id="RHEA:29043"/>
        <dbReference type="ChEBI" id="CHEBI:15378"/>
        <dbReference type="ChEBI" id="CHEBI:15636"/>
        <dbReference type="ChEBI" id="CHEBI:57453"/>
        <dbReference type="ChEBI" id="CHEBI:57783"/>
        <dbReference type="ChEBI" id="CHEBI:58349"/>
        <dbReference type="ChEBI" id="CHEBI:63528"/>
        <dbReference type="ChEBI" id="CHEBI:246422"/>
        <dbReference type="EC" id="2.1.1.148"/>
    </reaction>
</comment>
<feature type="binding site" evidence="1">
    <location>
        <position position="203"/>
    </location>
    <ligand>
        <name>FAD</name>
        <dbReference type="ChEBI" id="CHEBI:57692"/>
        <note>ligand shared between neighboring subunits</note>
    </ligand>
</feature>
<keyword evidence="1" id="KW-0808">Transferase</keyword>
<feature type="binding site" evidence="1">
    <location>
        <begin position="81"/>
        <end position="83"/>
    </location>
    <ligand>
        <name>FAD</name>
        <dbReference type="ChEBI" id="CHEBI:57692"/>
        <note>ligand shared between neighboring subunits</note>
    </ligand>
</feature>
<evidence type="ECO:0000256" key="1">
    <source>
        <dbReference type="HAMAP-Rule" id="MF_01408"/>
    </source>
</evidence>
<feature type="binding site" evidence="1">
    <location>
        <begin position="197"/>
        <end position="199"/>
    </location>
    <ligand>
        <name>FAD</name>
        <dbReference type="ChEBI" id="CHEBI:57692"/>
        <note>ligand shared between neighboring subunits</note>
    </ligand>
</feature>
<feature type="binding site" evidence="1">
    <location>
        <begin position="78"/>
        <end position="81"/>
    </location>
    <ligand>
        <name>dUMP</name>
        <dbReference type="ChEBI" id="CHEBI:246422"/>
        <note>ligand shared between dimeric partners</note>
    </ligand>
</feature>
<dbReference type="Gene3D" id="3.30.1360.170">
    <property type="match status" value="1"/>
</dbReference>
<feature type="binding site" description="in other chain" evidence="1">
    <location>
        <position position="181"/>
    </location>
    <ligand>
        <name>dUMP</name>
        <dbReference type="ChEBI" id="CHEBI:246422"/>
        <note>ligand shared between dimeric partners</note>
    </ligand>
</feature>
<dbReference type="Pfam" id="PF02511">
    <property type="entry name" value="Thy1"/>
    <property type="match status" value="1"/>
</dbReference>
<comment type="pathway">
    <text evidence="1">Pyrimidine metabolism; dTTP biosynthesis.</text>
</comment>
<dbReference type="GO" id="GO:0032259">
    <property type="term" value="P:methylation"/>
    <property type="evidence" value="ECO:0007669"/>
    <property type="project" value="UniProtKB-KW"/>
</dbReference>
<dbReference type="EC" id="2.1.1.148" evidence="1"/>
<keyword evidence="1" id="KW-0274">FAD</keyword>
<dbReference type="OrthoDB" id="9780625at2"/>
<dbReference type="HAMAP" id="MF_01408">
    <property type="entry name" value="ThyX"/>
    <property type="match status" value="1"/>
</dbReference>
<dbReference type="InterPro" id="IPR036098">
    <property type="entry name" value="Thymidylate_synthase_ThyX_sf"/>
</dbReference>
<dbReference type="GO" id="GO:0070402">
    <property type="term" value="F:NADPH binding"/>
    <property type="evidence" value="ECO:0007669"/>
    <property type="project" value="TreeGrafter"/>
</dbReference>
<dbReference type="GO" id="GO:0006235">
    <property type="term" value="P:dTTP biosynthetic process"/>
    <property type="evidence" value="ECO:0007669"/>
    <property type="project" value="UniProtKB-UniRule"/>
</dbReference>
<feature type="binding site" evidence="1">
    <location>
        <position position="89"/>
    </location>
    <ligand>
        <name>FAD</name>
        <dbReference type="ChEBI" id="CHEBI:57692"/>
        <note>ligand shared between neighboring subunits</note>
    </ligand>
</feature>
<dbReference type="STRING" id="1552.A7L45_21020"/>
<keyword evidence="1" id="KW-0489">Methyltransferase</keyword>
<reference evidence="3" key="1">
    <citation type="journal article" date="2016" name="Front. Microbiol.">
        <title>Complete Genome Sequence of Clostridium estertheticum DSM 8809, a Microbe Identified in Spoiled Vacuum Packed Beef.</title>
        <authorList>
            <person name="Yu Z."/>
            <person name="Gunn L."/>
            <person name="Brennan E."/>
            <person name="Reid R."/>
            <person name="Wall P.G."/>
            <person name="Gaora O.P."/>
            <person name="Hurley D."/>
            <person name="Bolton D."/>
            <person name="Fanning S."/>
        </authorList>
    </citation>
    <scope>NUCLEOTIDE SEQUENCE [LARGE SCALE GENOMIC DNA]</scope>
    <source>
        <strain evidence="3">DSM 8809</strain>
    </source>
</reference>
<keyword evidence="3" id="KW-1185">Reference proteome</keyword>
<dbReference type="AlphaFoldDB" id="A0A1J0GLZ7"/>
<keyword evidence="1" id="KW-0545">Nucleotide biosynthesis</keyword>
<comment type="similarity">
    <text evidence="1">Belongs to the thymidylate synthase ThyX family.</text>
</comment>
<proteinExistence type="inferred from homology"/>
<feature type="active site" description="Involved in ionization of N3 of dUMP, leading to its activation" evidence="1">
    <location>
        <position position="208"/>
    </location>
</feature>